<comment type="similarity">
    <text evidence="1 2">Belongs to the outer membrane factor (OMF) (TC 1.B.17) family.</text>
</comment>
<dbReference type="Gene3D" id="2.20.200.10">
    <property type="entry name" value="Outer membrane efflux proteins (OEP)"/>
    <property type="match status" value="1"/>
</dbReference>
<dbReference type="PROSITE" id="PS51257">
    <property type="entry name" value="PROKAR_LIPOPROTEIN"/>
    <property type="match status" value="1"/>
</dbReference>
<evidence type="ECO:0000313" key="4">
    <source>
        <dbReference type="Proteomes" id="UP000266327"/>
    </source>
</evidence>
<comment type="subcellular location">
    <subcellularLocation>
        <location evidence="2">Cell membrane</location>
        <topology evidence="2">Lipid-anchor</topology>
    </subcellularLocation>
</comment>
<feature type="chain" id="PRO_5017105277" evidence="2">
    <location>
        <begin position="21"/>
        <end position="469"/>
    </location>
</feature>
<organism evidence="3 4">
    <name type="scientific">Noviherbaspirillum sedimenti</name>
    <dbReference type="NCBI Taxonomy" id="2320865"/>
    <lineage>
        <taxon>Bacteria</taxon>
        <taxon>Pseudomonadati</taxon>
        <taxon>Pseudomonadota</taxon>
        <taxon>Betaproteobacteria</taxon>
        <taxon>Burkholderiales</taxon>
        <taxon>Oxalobacteraceae</taxon>
        <taxon>Noviherbaspirillum</taxon>
    </lineage>
</organism>
<dbReference type="SUPFAM" id="SSF56954">
    <property type="entry name" value="Outer membrane efflux proteins (OEP)"/>
    <property type="match status" value="1"/>
</dbReference>
<keyword evidence="2" id="KW-0812">Transmembrane</keyword>
<keyword evidence="2" id="KW-0564">Palmitate</keyword>
<dbReference type="GO" id="GO:0015562">
    <property type="term" value="F:efflux transmembrane transporter activity"/>
    <property type="evidence" value="ECO:0007669"/>
    <property type="project" value="InterPro"/>
</dbReference>
<evidence type="ECO:0000313" key="3">
    <source>
        <dbReference type="EMBL" id="RJG03770.1"/>
    </source>
</evidence>
<dbReference type="Gene3D" id="1.20.1600.10">
    <property type="entry name" value="Outer membrane efflux proteins (OEP)"/>
    <property type="match status" value="1"/>
</dbReference>
<keyword evidence="2" id="KW-1134">Transmembrane beta strand</keyword>
<proteinExistence type="inferred from homology"/>
<protein>
    <submittedName>
        <fullName evidence="3">Efflux transporter outer membrane subunit</fullName>
    </submittedName>
</protein>
<keyword evidence="4" id="KW-1185">Reference proteome</keyword>
<dbReference type="InterPro" id="IPR003423">
    <property type="entry name" value="OMP_efflux"/>
</dbReference>
<dbReference type="RefSeq" id="WP_119787257.1">
    <property type="nucleotide sequence ID" value="NZ_QYUQ01000002.1"/>
</dbReference>
<comment type="caution">
    <text evidence="3">The sequence shown here is derived from an EMBL/GenBank/DDBJ whole genome shotgun (WGS) entry which is preliminary data.</text>
</comment>
<dbReference type="NCBIfam" id="TIGR01845">
    <property type="entry name" value="outer_NodT"/>
    <property type="match status" value="1"/>
</dbReference>
<name>A0A3A3GS27_9BURK</name>
<keyword evidence="2" id="KW-0732">Signal</keyword>
<evidence type="ECO:0000256" key="2">
    <source>
        <dbReference type="RuleBase" id="RU362097"/>
    </source>
</evidence>
<dbReference type="AlphaFoldDB" id="A0A3A3GS27"/>
<accession>A0A3A3GS27</accession>
<dbReference type="PANTHER" id="PTHR30203:SF32">
    <property type="entry name" value="CATION EFFLUX SYSTEM PROTEIN CUSC"/>
    <property type="match status" value="1"/>
</dbReference>
<evidence type="ECO:0000256" key="1">
    <source>
        <dbReference type="ARBA" id="ARBA00007613"/>
    </source>
</evidence>
<reference evidence="4" key="1">
    <citation type="submission" date="2018-09" db="EMBL/GenBank/DDBJ databases">
        <authorList>
            <person name="Zhu H."/>
        </authorList>
    </citation>
    <scope>NUCLEOTIDE SEQUENCE [LARGE SCALE GENOMIC DNA]</scope>
    <source>
        <strain evidence="4">K1S02-23</strain>
    </source>
</reference>
<dbReference type="InterPro" id="IPR010131">
    <property type="entry name" value="MdtP/NodT-like"/>
</dbReference>
<dbReference type="EMBL" id="QYUQ01000002">
    <property type="protein sequence ID" value="RJG03770.1"/>
    <property type="molecule type" value="Genomic_DNA"/>
</dbReference>
<dbReference type="OrthoDB" id="9770517at2"/>
<feature type="signal peptide" evidence="2">
    <location>
        <begin position="1"/>
        <end position="20"/>
    </location>
</feature>
<keyword evidence="2" id="KW-0449">Lipoprotein</keyword>
<dbReference type="Pfam" id="PF02321">
    <property type="entry name" value="OEP"/>
    <property type="match status" value="2"/>
</dbReference>
<keyword evidence="2" id="KW-0472">Membrane</keyword>
<dbReference type="GO" id="GO:0005886">
    <property type="term" value="C:plasma membrane"/>
    <property type="evidence" value="ECO:0007669"/>
    <property type="project" value="UniProtKB-SubCell"/>
</dbReference>
<gene>
    <name evidence="3" type="ORF">D3878_21055</name>
</gene>
<sequence>MIKSSLLLLSASLMAGCTLAPRYERPQAPVAANYPAEAAGTAARPVELGWREFFADARLQALIAAALENNRDLRTAALRIDEARALYNIQSADLLPTLNGQVSNSNARVPVTLSPTGLSTVSRSYQVGLSLTSFELDFFGRIRSLNDAALAQYLATAEARQAAHIGLVAETAKAYLAERAFDEQYVLAQKTLEGRESAYRLAKQRFDVGASSALDLRLNETLVGSARVALATLARQRAQAANALALLVGKPMTDLPTAQMLNSQGIVAELPAGLPSDLLTQRPDIRAAEQRLIATNANIGAARAAFFPRISLTAGVGTASNTLSGLFDAGSRTWSFVPQLAIPIFDAGRNSNSLDLAHVRKHIAVADYEKSVQVAFREVADALAARATLNEQLDAQRSVGEAQADRLRLADLRFKNGVASSLEVLDAQRELFNAEQALVQTRLLRLTNAIDLYRALGGGLQENAASAAK</sequence>
<dbReference type="PANTHER" id="PTHR30203">
    <property type="entry name" value="OUTER MEMBRANE CATION EFFLUX PROTEIN"/>
    <property type="match status" value="1"/>
</dbReference>
<dbReference type="Proteomes" id="UP000266327">
    <property type="component" value="Unassembled WGS sequence"/>
</dbReference>